<organism evidence="1 2">
    <name type="scientific">Serratia rhizosphaerae</name>
    <dbReference type="NCBI Taxonomy" id="2597702"/>
    <lineage>
        <taxon>Bacteria</taxon>
        <taxon>Pseudomonadati</taxon>
        <taxon>Pseudomonadota</taxon>
        <taxon>Gammaproteobacteria</taxon>
        <taxon>Enterobacterales</taxon>
        <taxon>Yersiniaceae</taxon>
        <taxon>Serratia</taxon>
    </lineage>
</organism>
<sequence>MFDKFENEDDFLSSLPKYLRDPIVKFHTAIKETIDSLSPESSELFQSTLKQMKSLSHEVGEFIHIRASHLSDLFSKPLTFFKDTLEGAKNLADKVGNSFHEIKEKYDQLTDKPSHIFEGIKHWFDGLLGDKQEKTSAAEFNLYLDGHDHAAPAHSAIDVNGIATSHADMHSVM</sequence>
<accession>A0ABX6GS66</accession>
<gene>
    <name evidence="1" type="ORF">FO014_20215</name>
</gene>
<proteinExistence type="predicted"/>
<keyword evidence="2" id="KW-1185">Reference proteome</keyword>
<protein>
    <submittedName>
        <fullName evidence="1">Uncharacterized protein</fullName>
    </submittedName>
</protein>
<dbReference type="EMBL" id="CP041764">
    <property type="protein sequence ID" value="QHA89124.1"/>
    <property type="molecule type" value="Genomic_DNA"/>
</dbReference>
<dbReference type="RefSeq" id="WP_105231463.1">
    <property type="nucleotide sequence ID" value="NZ_CP041764.1"/>
</dbReference>
<dbReference type="Proteomes" id="UP000430368">
    <property type="component" value="Chromosome"/>
</dbReference>
<name>A0ABX6GS66_9GAMM</name>
<reference evidence="1 2" key="1">
    <citation type="submission" date="2019-07" db="EMBL/GenBank/DDBJ databases">
        <title>Serratia dokdonensis sp. nov., an elicitor of systemic resistance in Nicotiana Tabacum.</title>
        <authorList>
            <person name="Son J.-S."/>
            <person name="Hwang Y.-J."/>
            <person name="Lee S.-Y."/>
            <person name="Ghim S.-Y."/>
        </authorList>
    </citation>
    <scope>NUCLEOTIDE SEQUENCE [LARGE SCALE GENOMIC DNA]</scope>
    <source>
        <strain evidence="1 2">KUDC3025</strain>
    </source>
</reference>
<evidence type="ECO:0000313" key="1">
    <source>
        <dbReference type="EMBL" id="QHA89124.1"/>
    </source>
</evidence>
<evidence type="ECO:0000313" key="2">
    <source>
        <dbReference type="Proteomes" id="UP000430368"/>
    </source>
</evidence>